<gene>
    <name evidence="1" type="ORF">CALMAC_LOCUS13482</name>
</gene>
<sequence length="84" mass="10304">PPRLRRCQVLSRVPESRLARRLKNPRFQTVYFVAELIILKTSLECKLNLLRCMYIKIFRNKKFSRLVKILMHKSTFFNFRDFLR</sequence>
<dbReference type="AlphaFoldDB" id="A0A653D0U4"/>
<evidence type="ECO:0000313" key="1">
    <source>
        <dbReference type="EMBL" id="VEN53792.1"/>
    </source>
</evidence>
<proteinExistence type="predicted"/>
<dbReference type="EMBL" id="CAACVG010009652">
    <property type="protein sequence ID" value="VEN53792.1"/>
    <property type="molecule type" value="Genomic_DNA"/>
</dbReference>
<accession>A0A653D0U4</accession>
<dbReference type="Proteomes" id="UP000410492">
    <property type="component" value="Unassembled WGS sequence"/>
</dbReference>
<reference evidence="1 2" key="1">
    <citation type="submission" date="2019-01" db="EMBL/GenBank/DDBJ databases">
        <authorList>
            <person name="Sayadi A."/>
        </authorList>
    </citation>
    <scope>NUCLEOTIDE SEQUENCE [LARGE SCALE GENOMIC DNA]</scope>
</reference>
<feature type="non-terminal residue" evidence="1">
    <location>
        <position position="1"/>
    </location>
</feature>
<name>A0A653D0U4_CALMS</name>
<organism evidence="1 2">
    <name type="scientific">Callosobruchus maculatus</name>
    <name type="common">Southern cowpea weevil</name>
    <name type="synonym">Pulse bruchid</name>
    <dbReference type="NCBI Taxonomy" id="64391"/>
    <lineage>
        <taxon>Eukaryota</taxon>
        <taxon>Metazoa</taxon>
        <taxon>Ecdysozoa</taxon>
        <taxon>Arthropoda</taxon>
        <taxon>Hexapoda</taxon>
        <taxon>Insecta</taxon>
        <taxon>Pterygota</taxon>
        <taxon>Neoptera</taxon>
        <taxon>Endopterygota</taxon>
        <taxon>Coleoptera</taxon>
        <taxon>Polyphaga</taxon>
        <taxon>Cucujiformia</taxon>
        <taxon>Chrysomeloidea</taxon>
        <taxon>Chrysomelidae</taxon>
        <taxon>Bruchinae</taxon>
        <taxon>Bruchini</taxon>
        <taxon>Callosobruchus</taxon>
    </lineage>
</organism>
<protein>
    <submittedName>
        <fullName evidence="1">Uncharacterized protein</fullName>
    </submittedName>
</protein>
<keyword evidence="2" id="KW-1185">Reference proteome</keyword>
<evidence type="ECO:0000313" key="2">
    <source>
        <dbReference type="Proteomes" id="UP000410492"/>
    </source>
</evidence>